<evidence type="ECO:0000313" key="2">
    <source>
        <dbReference type="Proteomes" id="UP001056120"/>
    </source>
</evidence>
<dbReference type="EMBL" id="CM042029">
    <property type="protein sequence ID" value="KAI3795147.1"/>
    <property type="molecule type" value="Genomic_DNA"/>
</dbReference>
<evidence type="ECO:0000313" key="1">
    <source>
        <dbReference type="EMBL" id="KAI3795147.1"/>
    </source>
</evidence>
<proteinExistence type="predicted"/>
<name>A0ACB9HJW6_9ASTR</name>
<reference evidence="1 2" key="2">
    <citation type="journal article" date="2022" name="Mol. Ecol. Resour.">
        <title>The genomes of chicory, endive, great burdock and yacon provide insights into Asteraceae paleo-polyploidization history and plant inulin production.</title>
        <authorList>
            <person name="Fan W."/>
            <person name="Wang S."/>
            <person name="Wang H."/>
            <person name="Wang A."/>
            <person name="Jiang F."/>
            <person name="Liu H."/>
            <person name="Zhao H."/>
            <person name="Xu D."/>
            <person name="Zhang Y."/>
        </authorList>
    </citation>
    <scope>NUCLEOTIDE SEQUENCE [LARGE SCALE GENOMIC DNA]</scope>
    <source>
        <strain evidence="2">cv. Yunnan</strain>
        <tissue evidence="1">Leaves</tissue>
    </source>
</reference>
<organism evidence="1 2">
    <name type="scientific">Smallanthus sonchifolius</name>
    <dbReference type="NCBI Taxonomy" id="185202"/>
    <lineage>
        <taxon>Eukaryota</taxon>
        <taxon>Viridiplantae</taxon>
        <taxon>Streptophyta</taxon>
        <taxon>Embryophyta</taxon>
        <taxon>Tracheophyta</taxon>
        <taxon>Spermatophyta</taxon>
        <taxon>Magnoliopsida</taxon>
        <taxon>eudicotyledons</taxon>
        <taxon>Gunneridae</taxon>
        <taxon>Pentapetalae</taxon>
        <taxon>asterids</taxon>
        <taxon>campanulids</taxon>
        <taxon>Asterales</taxon>
        <taxon>Asteraceae</taxon>
        <taxon>Asteroideae</taxon>
        <taxon>Heliantheae alliance</taxon>
        <taxon>Millerieae</taxon>
        <taxon>Smallanthus</taxon>
    </lineage>
</organism>
<sequence>MWKLHESKSIKSFISSLRLLNFVNYLRTCAIWKGDTCILGFLSRKAFRINPNQPRDPYAFLGIPGQPCAYEQSTCPALMIPPSVGGIHLEDIVAHVSQAFLAEVHHEDVIESGSSDSDSTDSGILHESEEPVPQKSETKFSNEDLLNDGAARKVTEKIVEMLAEGNAFMADAKQVKQVDSCLKCIDFEFKITGLCDDNTNFIFDMKAMYTFNQILKENETILKAKTESLKDDIKVLQTKVNEQAFHLNVSYSEYEKKINELAVSLTEVIGGVCSCPSFDDTEIGGGVGYCPPFNANYTPCLIEEVLVEDLEPKTVFNINLVTGNDMVYDDSTDDEVFDSEKVEVIVNDCKYVEPVVMKTVTRDMCILTKPDDVSEQPKPKSTLNQLNHFKNVDSGEKKPSVQTASDTVKIVKKIESIAETTQPKEKLSRPQRRRRNKRLRKLLEQLVENDKVEVMR</sequence>
<reference evidence="2" key="1">
    <citation type="journal article" date="2022" name="Mol. Ecol. Resour.">
        <title>The genomes of chicory, endive, great burdock and yacon provide insights into Asteraceae palaeo-polyploidization history and plant inulin production.</title>
        <authorList>
            <person name="Fan W."/>
            <person name="Wang S."/>
            <person name="Wang H."/>
            <person name="Wang A."/>
            <person name="Jiang F."/>
            <person name="Liu H."/>
            <person name="Zhao H."/>
            <person name="Xu D."/>
            <person name="Zhang Y."/>
        </authorList>
    </citation>
    <scope>NUCLEOTIDE SEQUENCE [LARGE SCALE GENOMIC DNA]</scope>
    <source>
        <strain evidence="2">cv. Yunnan</strain>
    </source>
</reference>
<gene>
    <name evidence="1" type="ORF">L1987_37795</name>
</gene>
<keyword evidence="2" id="KW-1185">Reference proteome</keyword>
<dbReference type="Proteomes" id="UP001056120">
    <property type="component" value="Linkage Group LG12"/>
</dbReference>
<accession>A0ACB9HJW6</accession>
<comment type="caution">
    <text evidence="1">The sequence shown here is derived from an EMBL/GenBank/DDBJ whole genome shotgun (WGS) entry which is preliminary data.</text>
</comment>
<protein>
    <submittedName>
        <fullName evidence="1">Uncharacterized protein</fullName>
    </submittedName>
</protein>